<accession>A0A0C9WSQ5</accession>
<dbReference type="Proteomes" id="UP000054477">
    <property type="component" value="Unassembled WGS sequence"/>
</dbReference>
<evidence type="ECO:0000313" key="1">
    <source>
        <dbReference type="EMBL" id="KIJ94800.1"/>
    </source>
</evidence>
<reference evidence="2" key="2">
    <citation type="submission" date="2015-01" db="EMBL/GenBank/DDBJ databases">
        <title>Evolutionary Origins and Diversification of the Mycorrhizal Mutualists.</title>
        <authorList>
            <consortium name="DOE Joint Genome Institute"/>
            <consortium name="Mycorrhizal Genomics Consortium"/>
            <person name="Kohler A."/>
            <person name="Kuo A."/>
            <person name="Nagy L.G."/>
            <person name="Floudas D."/>
            <person name="Copeland A."/>
            <person name="Barry K.W."/>
            <person name="Cichocki N."/>
            <person name="Veneault-Fourrey C."/>
            <person name="LaButti K."/>
            <person name="Lindquist E.A."/>
            <person name="Lipzen A."/>
            <person name="Lundell T."/>
            <person name="Morin E."/>
            <person name="Murat C."/>
            <person name="Riley R."/>
            <person name="Ohm R."/>
            <person name="Sun H."/>
            <person name="Tunlid A."/>
            <person name="Henrissat B."/>
            <person name="Grigoriev I.V."/>
            <person name="Hibbett D.S."/>
            <person name="Martin F."/>
        </authorList>
    </citation>
    <scope>NUCLEOTIDE SEQUENCE [LARGE SCALE GENOMIC DNA]</scope>
    <source>
        <strain evidence="2">LaAM-08-1</strain>
    </source>
</reference>
<dbReference type="HOGENOM" id="CLU_1366441_0_0_1"/>
<dbReference type="EMBL" id="KN838778">
    <property type="protein sequence ID" value="KIJ94800.1"/>
    <property type="molecule type" value="Genomic_DNA"/>
</dbReference>
<reference evidence="1 2" key="1">
    <citation type="submission" date="2014-04" db="EMBL/GenBank/DDBJ databases">
        <authorList>
            <consortium name="DOE Joint Genome Institute"/>
            <person name="Kuo A."/>
            <person name="Kohler A."/>
            <person name="Nagy L.G."/>
            <person name="Floudas D."/>
            <person name="Copeland A."/>
            <person name="Barry K.W."/>
            <person name="Cichocki N."/>
            <person name="Veneault-Fourrey C."/>
            <person name="LaButti K."/>
            <person name="Lindquist E.A."/>
            <person name="Lipzen A."/>
            <person name="Lundell T."/>
            <person name="Morin E."/>
            <person name="Murat C."/>
            <person name="Sun H."/>
            <person name="Tunlid A."/>
            <person name="Henrissat B."/>
            <person name="Grigoriev I.V."/>
            <person name="Hibbett D.S."/>
            <person name="Martin F."/>
            <person name="Nordberg H.P."/>
            <person name="Cantor M.N."/>
            <person name="Hua S.X."/>
        </authorList>
    </citation>
    <scope>NUCLEOTIDE SEQUENCE [LARGE SCALE GENOMIC DNA]</scope>
    <source>
        <strain evidence="1 2">LaAM-08-1</strain>
    </source>
</reference>
<keyword evidence="2" id="KW-1185">Reference proteome</keyword>
<sequence length="200" mass="22569">MNASTARRDKHAHANPFFLSCLKRNEHSVPGFTPVTRFVGVELDRTIQEMEEISASEIARFRYGHFNRETLTKGIQVAESDVEFGLDDDCLHFPGLSEYSALQQNLLDIAIRWRRRKVPCLETSSVRICYVADCILAILALKRAPFGTTTARMRYQFPPRSLASCILIWICTSQTQINACLYDPPSSCHAAGSDLRTRIG</sequence>
<protein>
    <submittedName>
        <fullName evidence="1">Uncharacterized protein</fullName>
    </submittedName>
</protein>
<dbReference type="AlphaFoldDB" id="A0A0C9WSQ5"/>
<dbReference type="PROSITE" id="PS51257">
    <property type="entry name" value="PROKAR_LIPOPROTEIN"/>
    <property type="match status" value="1"/>
</dbReference>
<proteinExistence type="predicted"/>
<evidence type="ECO:0000313" key="2">
    <source>
        <dbReference type="Proteomes" id="UP000054477"/>
    </source>
</evidence>
<gene>
    <name evidence="1" type="ORF">K443DRAFT_349147</name>
</gene>
<organism evidence="1 2">
    <name type="scientific">Laccaria amethystina LaAM-08-1</name>
    <dbReference type="NCBI Taxonomy" id="1095629"/>
    <lineage>
        <taxon>Eukaryota</taxon>
        <taxon>Fungi</taxon>
        <taxon>Dikarya</taxon>
        <taxon>Basidiomycota</taxon>
        <taxon>Agaricomycotina</taxon>
        <taxon>Agaricomycetes</taxon>
        <taxon>Agaricomycetidae</taxon>
        <taxon>Agaricales</taxon>
        <taxon>Agaricineae</taxon>
        <taxon>Hydnangiaceae</taxon>
        <taxon>Laccaria</taxon>
    </lineage>
</organism>
<name>A0A0C9WSQ5_9AGAR</name>
<dbReference type="STRING" id="1095629.A0A0C9WSQ5"/>